<sequence>MASTTSRWFNEHEPKSSTQSHS</sequence>
<feature type="region of interest" description="Disordered" evidence="1">
    <location>
        <begin position="1"/>
        <end position="22"/>
    </location>
</feature>
<reference evidence="2" key="1">
    <citation type="submission" date="2020-09" db="EMBL/GenBank/DDBJ databases">
        <title>Genome-Enabled Discovery of Anthraquinone Biosynthesis in Senna tora.</title>
        <authorList>
            <person name="Kang S.-H."/>
            <person name="Pandey R.P."/>
            <person name="Lee C.-M."/>
            <person name="Sim J.-S."/>
            <person name="Jeong J.-T."/>
            <person name="Choi B.-S."/>
            <person name="Jung M."/>
            <person name="Ginzburg D."/>
            <person name="Zhao K."/>
            <person name="Won S.Y."/>
            <person name="Oh T.-J."/>
            <person name="Yu Y."/>
            <person name="Kim N.-H."/>
            <person name="Lee O.R."/>
            <person name="Lee T.-H."/>
            <person name="Bashyal P."/>
            <person name="Kim T.-S."/>
            <person name="Lee W.-H."/>
            <person name="Kawkins C."/>
            <person name="Kim C.-K."/>
            <person name="Kim J.S."/>
            <person name="Ahn B.O."/>
            <person name="Rhee S.Y."/>
            <person name="Sohng J.K."/>
        </authorList>
    </citation>
    <scope>NUCLEOTIDE SEQUENCE</scope>
    <source>
        <tissue evidence="2">Leaf</tissue>
    </source>
</reference>
<accession>A0A834XKA8</accession>
<keyword evidence="3" id="KW-1185">Reference proteome</keyword>
<evidence type="ECO:0000313" key="2">
    <source>
        <dbReference type="EMBL" id="KAF7845347.1"/>
    </source>
</evidence>
<gene>
    <name evidence="2" type="ORF">G2W53_002252</name>
</gene>
<proteinExistence type="predicted"/>
<dbReference type="AlphaFoldDB" id="A0A834XKA8"/>
<evidence type="ECO:0000313" key="3">
    <source>
        <dbReference type="Proteomes" id="UP000634136"/>
    </source>
</evidence>
<dbReference type="EMBL" id="JAAIUW010000001">
    <property type="protein sequence ID" value="KAF7845347.1"/>
    <property type="molecule type" value="Genomic_DNA"/>
</dbReference>
<dbReference type="Proteomes" id="UP000634136">
    <property type="component" value="Unassembled WGS sequence"/>
</dbReference>
<evidence type="ECO:0000256" key="1">
    <source>
        <dbReference type="SAM" id="MobiDB-lite"/>
    </source>
</evidence>
<protein>
    <submittedName>
        <fullName evidence="2">Uncharacterized protein</fullName>
    </submittedName>
</protein>
<organism evidence="2 3">
    <name type="scientific">Senna tora</name>
    <dbReference type="NCBI Taxonomy" id="362788"/>
    <lineage>
        <taxon>Eukaryota</taxon>
        <taxon>Viridiplantae</taxon>
        <taxon>Streptophyta</taxon>
        <taxon>Embryophyta</taxon>
        <taxon>Tracheophyta</taxon>
        <taxon>Spermatophyta</taxon>
        <taxon>Magnoliopsida</taxon>
        <taxon>eudicotyledons</taxon>
        <taxon>Gunneridae</taxon>
        <taxon>Pentapetalae</taxon>
        <taxon>rosids</taxon>
        <taxon>fabids</taxon>
        <taxon>Fabales</taxon>
        <taxon>Fabaceae</taxon>
        <taxon>Caesalpinioideae</taxon>
        <taxon>Cassia clade</taxon>
        <taxon>Senna</taxon>
    </lineage>
</organism>
<name>A0A834XKA8_9FABA</name>
<comment type="caution">
    <text evidence="2">The sequence shown here is derived from an EMBL/GenBank/DDBJ whole genome shotgun (WGS) entry which is preliminary data.</text>
</comment>